<reference evidence="1 2" key="1">
    <citation type="submission" date="2021-01" db="EMBL/GenBank/DDBJ databases">
        <title>Whole genome shotgun sequence of Actinoplanes lobatus NBRC 12513.</title>
        <authorList>
            <person name="Komaki H."/>
            <person name="Tamura T."/>
        </authorList>
    </citation>
    <scope>NUCLEOTIDE SEQUENCE [LARGE SCALE GENOMIC DNA]</scope>
    <source>
        <strain evidence="1 2">NBRC 12513</strain>
    </source>
</reference>
<dbReference type="EMBL" id="BOMP01000177">
    <property type="protein sequence ID" value="GIE45866.1"/>
    <property type="molecule type" value="Genomic_DNA"/>
</dbReference>
<keyword evidence="2" id="KW-1185">Reference proteome</keyword>
<accession>A0ABQ4AXW3</accession>
<organism evidence="1 2">
    <name type="scientific">Actinoplanes lobatus</name>
    <dbReference type="NCBI Taxonomy" id="113568"/>
    <lineage>
        <taxon>Bacteria</taxon>
        <taxon>Bacillati</taxon>
        <taxon>Actinomycetota</taxon>
        <taxon>Actinomycetes</taxon>
        <taxon>Micromonosporales</taxon>
        <taxon>Micromonosporaceae</taxon>
        <taxon>Actinoplanes</taxon>
    </lineage>
</organism>
<gene>
    <name evidence="1" type="ORF">Alo02nite_87640</name>
</gene>
<protein>
    <submittedName>
        <fullName evidence="1">Uncharacterized protein</fullName>
    </submittedName>
</protein>
<comment type="caution">
    <text evidence="1">The sequence shown here is derived from an EMBL/GenBank/DDBJ whole genome shotgun (WGS) entry which is preliminary data.</text>
</comment>
<dbReference type="Proteomes" id="UP000631312">
    <property type="component" value="Unassembled WGS sequence"/>
</dbReference>
<evidence type="ECO:0000313" key="1">
    <source>
        <dbReference type="EMBL" id="GIE45866.1"/>
    </source>
</evidence>
<name>A0ABQ4AXW3_9ACTN</name>
<sequence length="66" mass="7443">MQVHSGKAGIEFGGVERGGAEHFGGRLIFGKPRSECSADLDREFGIGEPFARRRLREVFVRWLRPI</sequence>
<evidence type="ECO:0000313" key="2">
    <source>
        <dbReference type="Proteomes" id="UP000631312"/>
    </source>
</evidence>
<proteinExistence type="predicted"/>